<dbReference type="CDD" id="cd23509">
    <property type="entry name" value="Gnk2-like"/>
    <property type="match status" value="6"/>
</dbReference>
<dbReference type="InterPro" id="IPR002902">
    <property type="entry name" value="GNK2"/>
</dbReference>
<dbReference type="GO" id="GO:0005886">
    <property type="term" value="C:plasma membrane"/>
    <property type="evidence" value="ECO:0007669"/>
    <property type="project" value="UniProtKB-SubCell"/>
</dbReference>
<keyword evidence="4" id="KW-0677">Repeat</keyword>
<comment type="caution">
    <text evidence="11">The sequence shown here is derived from an EMBL/GenBank/DDBJ whole genome shotgun (WGS) entry which is preliminary data.</text>
</comment>
<protein>
    <submittedName>
        <fullName evidence="11">Gnk2-homologous domain-containing protein</fullName>
    </submittedName>
</protein>
<evidence type="ECO:0000313" key="11">
    <source>
        <dbReference type="EMBL" id="KVI05425.1"/>
    </source>
</evidence>
<dbReference type="STRING" id="59895.A0A103YAB7"/>
<evidence type="ECO:0000313" key="12">
    <source>
        <dbReference type="Proteomes" id="UP000243975"/>
    </source>
</evidence>
<evidence type="ECO:0000256" key="1">
    <source>
        <dbReference type="ARBA" id="ARBA00004251"/>
    </source>
</evidence>
<dbReference type="Proteomes" id="UP000243975">
    <property type="component" value="Unassembled WGS sequence"/>
</dbReference>
<feature type="domain" description="Gnk2-homologous" evidence="10">
    <location>
        <begin position="146"/>
        <end position="247"/>
    </location>
</feature>
<keyword evidence="12" id="KW-1185">Reference proteome</keyword>
<comment type="subcellular location">
    <subcellularLocation>
        <location evidence="7">Cell junction</location>
        <location evidence="7">Plasmodesma</location>
    </subcellularLocation>
    <subcellularLocation>
        <location evidence="1">Cell membrane</location>
        <topology evidence="1">Single-pass type I membrane protein</topology>
    </subcellularLocation>
</comment>
<feature type="domain" description="Gnk2-homologous" evidence="10">
    <location>
        <begin position="564"/>
        <end position="670"/>
    </location>
</feature>
<dbReference type="EMBL" id="LEKV01001871">
    <property type="protein sequence ID" value="KVI05425.1"/>
    <property type="molecule type" value="Genomic_DNA"/>
</dbReference>
<dbReference type="Gene3D" id="3.30.430.20">
    <property type="entry name" value="Gnk2 domain, C-X8-C-X2-C motif"/>
    <property type="match status" value="6"/>
</dbReference>
<gene>
    <name evidence="11" type="ORF">Ccrd_016211</name>
</gene>
<comment type="similarity">
    <text evidence="8">Belongs to the cysteine-rich repeat secretory protein family. Plasmodesmata-located proteins (PDLD) subfamily.</text>
</comment>
<feature type="transmembrane region" description="Helical" evidence="9">
    <location>
        <begin position="21"/>
        <end position="43"/>
    </location>
</feature>
<feature type="domain" description="Gnk2-homologous" evidence="10">
    <location>
        <begin position="39"/>
        <end position="145"/>
    </location>
</feature>
<dbReference type="PANTHER" id="PTHR32080">
    <property type="entry name" value="ANTIFUNGAL PROTEIN GINKBILOBIN-2-LIKE"/>
    <property type="match status" value="1"/>
</dbReference>
<feature type="domain" description="Gnk2-homologous" evidence="10">
    <location>
        <begin position="672"/>
        <end position="772"/>
    </location>
</feature>
<evidence type="ECO:0000256" key="4">
    <source>
        <dbReference type="ARBA" id="ARBA00022737"/>
    </source>
</evidence>
<feature type="domain" description="Gnk2-homologous" evidence="10">
    <location>
        <begin position="313"/>
        <end position="419"/>
    </location>
</feature>
<keyword evidence="2" id="KW-0945">Host-virus interaction</keyword>
<keyword evidence="3" id="KW-0732">Signal</keyword>
<evidence type="ECO:0000256" key="8">
    <source>
        <dbReference type="ARBA" id="ARBA00038393"/>
    </source>
</evidence>
<feature type="domain" description="Gnk2-homologous" evidence="10">
    <location>
        <begin position="424"/>
        <end position="521"/>
    </location>
</feature>
<feature type="non-terminal residue" evidence="11">
    <location>
        <position position="800"/>
    </location>
</feature>
<keyword evidence="9" id="KW-1133">Transmembrane helix</keyword>
<dbReference type="InterPro" id="IPR038408">
    <property type="entry name" value="GNK2_sf"/>
</dbReference>
<dbReference type="GO" id="GO:0009506">
    <property type="term" value="C:plasmodesma"/>
    <property type="evidence" value="ECO:0007669"/>
    <property type="project" value="UniProtKB-SubCell"/>
</dbReference>
<name>A0A103YAB7_CYNCS</name>
<dbReference type="AlphaFoldDB" id="A0A103YAB7"/>
<dbReference type="PANTHER" id="PTHR32080:SF66">
    <property type="entry name" value="GNK2-LIKE DOMAIN-CONTAINING PROTEIN"/>
    <property type="match status" value="1"/>
</dbReference>
<evidence type="ECO:0000259" key="10">
    <source>
        <dbReference type="PROSITE" id="PS51473"/>
    </source>
</evidence>
<dbReference type="InterPro" id="IPR051378">
    <property type="entry name" value="Cell2Cell_Antifungal"/>
</dbReference>
<dbReference type="OMA" id="LFQCQGD"/>
<keyword evidence="6" id="KW-1015">Disulfide bond</keyword>
<evidence type="ECO:0000256" key="9">
    <source>
        <dbReference type="SAM" id="Phobius"/>
    </source>
</evidence>
<evidence type="ECO:0000256" key="7">
    <source>
        <dbReference type="ARBA" id="ARBA00024184"/>
    </source>
</evidence>
<keyword evidence="9" id="KW-0812">Transmembrane</keyword>
<keyword evidence="9" id="KW-0472">Membrane</keyword>
<organism evidence="11 12">
    <name type="scientific">Cynara cardunculus var. scolymus</name>
    <name type="common">Globe artichoke</name>
    <name type="synonym">Cynara scolymus</name>
    <dbReference type="NCBI Taxonomy" id="59895"/>
    <lineage>
        <taxon>Eukaryota</taxon>
        <taxon>Viridiplantae</taxon>
        <taxon>Streptophyta</taxon>
        <taxon>Embryophyta</taxon>
        <taxon>Tracheophyta</taxon>
        <taxon>Spermatophyta</taxon>
        <taxon>Magnoliopsida</taxon>
        <taxon>eudicotyledons</taxon>
        <taxon>Gunneridae</taxon>
        <taxon>Pentapetalae</taxon>
        <taxon>asterids</taxon>
        <taxon>campanulids</taxon>
        <taxon>Asterales</taxon>
        <taxon>Asteraceae</taxon>
        <taxon>Carduoideae</taxon>
        <taxon>Cardueae</taxon>
        <taxon>Carduinae</taxon>
        <taxon>Cynara</taxon>
    </lineage>
</organism>
<evidence type="ECO:0000256" key="5">
    <source>
        <dbReference type="ARBA" id="ARBA00022949"/>
    </source>
</evidence>
<evidence type="ECO:0000256" key="6">
    <source>
        <dbReference type="ARBA" id="ARBA00023157"/>
    </source>
</evidence>
<dbReference type="Gramene" id="KVI05425">
    <property type="protein sequence ID" value="KVI05425"/>
    <property type="gene ID" value="Ccrd_016211"/>
</dbReference>
<dbReference type="Pfam" id="PF01657">
    <property type="entry name" value="Stress-antifung"/>
    <property type="match status" value="6"/>
</dbReference>
<evidence type="ECO:0000256" key="3">
    <source>
        <dbReference type="ARBA" id="ARBA00022729"/>
    </source>
</evidence>
<keyword evidence="5" id="KW-0965">Cell junction</keyword>
<proteinExistence type="inferred from homology"/>
<evidence type="ECO:0000256" key="2">
    <source>
        <dbReference type="ARBA" id="ARBA00022581"/>
    </source>
</evidence>
<dbReference type="GO" id="GO:0042742">
    <property type="term" value="P:defense response to bacterium"/>
    <property type="evidence" value="ECO:0007669"/>
    <property type="project" value="TreeGrafter"/>
</dbReference>
<sequence length="800" mass="88034">MSQLIELKLDALKMLQRMLCFSFILFSITFYFLSVSATNSVIYTECSQLCFTSMTPYESNLNSLFTSIVDSASSSNFNTYEVSPLGSSQSDVVYGLFQCQGDLSFSDCKDCVASGVSQLKTTCSMSTFGTMQLEGCLVKYDNTPFFGVEDNREVNKRCGPTIGFNSDVLSRLDATLTDILAGNGQFFRRGGHGSMHALAQCVLDLSTSECEDCLSEARRRLKSECGLSTWGDMYLGKCYIRYVDQGNDNNADNCDDDDNRRRGKKKKAKIKGQRIGLWFLTNMAGGVLGGGTGYVAYETGYYESYAYDVVKRLFALPLIRVQHCFTPMTPYDFNVNLLFTSLVDSSSVSNFNKFEICLPGSSQSDVVYGLFQCQGDFSFSDCKDCVASAVNQLKTMCPVSTFGTMQLEGCLVKYDNTPFFGVEDKREVFKRCGPSIDYNSDVLTNLDATLTYLIDGNGQYVRRGGHGSMHGMAQCVQDLSIIECGYCLSEASKRLKSECELSTWGDMYLGKCYIRYVDHGNDDNARNCDGNNNRRHDKKRKGNIKAKNIGRWFLTNMAGGVLGGVSGYVAVKVYKNEKGTPYELNVNSVFSSLVNSASISNFNSFKISPSGSAQSNVVYGLFQCQGDLSNSICKDCVANSVSQLKTICPYATGGAIQLQGCFVRYDNTSFLGVQDKTVVLKRCGPSIGYNSDALNRRDSTLAYLTAGNGQFFRGSGSGSVQAVAQCVQDLDVNECQDCLLEASGRLRSECETSTWGDMFMGKCYIRYVDREHHSRNGAGDDEDVDKTLALTIGVITGEQN</sequence>
<accession>A0A103YAB7</accession>
<reference evidence="11 12" key="1">
    <citation type="journal article" date="2016" name="Sci. Rep.">
        <title>The genome sequence of the outbreeding globe artichoke constructed de novo incorporating a phase-aware low-pass sequencing strategy of F1 progeny.</title>
        <authorList>
            <person name="Scaglione D."/>
            <person name="Reyes-Chin-Wo S."/>
            <person name="Acquadro A."/>
            <person name="Froenicke L."/>
            <person name="Portis E."/>
            <person name="Beitel C."/>
            <person name="Tirone M."/>
            <person name="Mauro R."/>
            <person name="Lo Monaco A."/>
            <person name="Mauromicale G."/>
            <person name="Faccioli P."/>
            <person name="Cattivelli L."/>
            <person name="Rieseberg L."/>
            <person name="Michelmore R."/>
            <person name="Lanteri S."/>
        </authorList>
    </citation>
    <scope>NUCLEOTIDE SEQUENCE [LARGE SCALE GENOMIC DNA]</scope>
    <source>
        <strain evidence="11">2C</strain>
    </source>
</reference>
<dbReference type="PROSITE" id="PS51473">
    <property type="entry name" value="GNK2"/>
    <property type="match status" value="6"/>
</dbReference>